<keyword evidence="2" id="KW-1185">Reference proteome</keyword>
<evidence type="ECO:0000313" key="2">
    <source>
        <dbReference type="Proteomes" id="UP000610459"/>
    </source>
</evidence>
<dbReference type="Proteomes" id="UP000610459">
    <property type="component" value="Unassembled WGS sequence"/>
</dbReference>
<reference evidence="1 2" key="1">
    <citation type="journal article" date="2020" name="FEMS Microbiol. Ecol.">
        <title>Temporal dynamics of bacterial communities during seed development and maturation.</title>
        <authorList>
            <person name="Chesneau G."/>
            <person name="Torres-Cortes G."/>
            <person name="Briand M."/>
            <person name="Darrasse A."/>
            <person name="Preveaux A."/>
            <person name="Marais C."/>
            <person name="Jacques M.A."/>
            <person name="Shade A."/>
            <person name="Barret M."/>
        </authorList>
    </citation>
    <scope>NUCLEOTIDE SEQUENCE [LARGE SCALE GENOMIC DNA]</scope>
    <source>
        <strain evidence="1 2">CFBP13709</strain>
    </source>
</reference>
<name>A0ACC5PW10_ENTAG</name>
<dbReference type="EMBL" id="JACYNR010000026">
    <property type="protein sequence ID" value="MBD8128927.1"/>
    <property type="molecule type" value="Genomic_DNA"/>
</dbReference>
<comment type="caution">
    <text evidence="1">The sequence shown here is derived from an EMBL/GenBank/DDBJ whole genome shotgun (WGS) entry which is preliminary data.</text>
</comment>
<sequence>MSVNSVNFDPFKTQGTTSGLFNVESRGMTQGDAWDDPAVRLQLCSGVLDEKLDAPVWGGVGLIECISNPAVNVAGSTLKKATAKACNAFSVVNQAYHGITTAGNPVPLYLAGGSVHYFRIGSQARIPLPVSAEVAALADGSTAVDGEGEFVWDIKNNMVDVLSSASSGNPKVSIKLLMVSNTGNLTVKKEDSGSVVWEFDKPCGLFLI</sequence>
<organism evidence="1 2">
    <name type="scientific">Enterobacter agglomerans</name>
    <name type="common">Erwinia herbicola</name>
    <name type="synonym">Pantoea agglomerans</name>
    <dbReference type="NCBI Taxonomy" id="549"/>
    <lineage>
        <taxon>Bacteria</taxon>
        <taxon>Pseudomonadati</taxon>
        <taxon>Pseudomonadota</taxon>
        <taxon>Gammaproteobacteria</taxon>
        <taxon>Enterobacterales</taxon>
        <taxon>Erwiniaceae</taxon>
        <taxon>Pantoea</taxon>
        <taxon>Pantoea agglomerans group</taxon>
    </lineage>
</organism>
<accession>A0ACC5PW10</accession>
<gene>
    <name evidence="1" type="ORF">IFT41_22780</name>
</gene>
<proteinExistence type="predicted"/>
<protein>
    <submittedName>
        <fullName evidence="1">Uncharacterized protein</fullName>
    </submittedName>
</protein>
<evidence type="ECO:0000313" key="1">
    <source>
        <dbReference type="EMBL" id="MBD8128927.1"/>
    </source>
</evidence>